<evidence type="ECO:0008006" key="4">
    <source>
        <dbReference type="Google" id="ProtNLM"/>
    </source>
</evidence>
<accession>A0A1F5YMT1</accession>
<dbReference type="STRING" id="1798374.A2Z33_00405"/>
<evidence type="ECO:0000313" key="2">
    <source>
        <dbReference type="EMBL" id="OGG01491.1"/>
    </source>
</evidence>
<reference evidence="2 3" key="1">
    <citation type="journal article" date="2016" name="Nat. Commun.">
        <title>Thousands of microbial genomes shed light on interconnected biogeochemical processes in an aquifer system.</title>
        <authorList>
            <person name="Anantharaman K."/>
            <person name="Brown C.T."/>
            <person name="Hug L.A."/>
            <person name="Sharon I."/>
            <person name="Castelle C.J."/>
            <person name="Probst A.J."/>
            <person name="Thomas B.C."/>
            <person name="Singh A."/>
            <person name="Wilkins M.J."/>
            <person name="Karaoz U."/>
            <person name="Brodie E.L."/>
            <person name="Williams K.H."/>
            <person name="Hubbard S.S."/>
            <person name="Banfield J.F."/>
        </authorList>
    </citation>
    <scope>NUCLEOTIDE SEQUENCE [LARGE SCALE GENOMIC DNA]</scope>
</reference>
<keyword evidence="1" id="KW-0812">Transmembrane</keyword>
<protein>
    <recommendedName>
        <fullName evidence="4">Transglycosylase SLT domain-containing protein</fullName>
    </recommendedName>
</protein>
<proteinExistence type="predicted"/>
<organism evidence="2 3">
    <name type="scientific">Candidatus Gottesmanbacteria bacterium RBG_16_52_11</name>
    <dbReference type="NCBI Taxonomy" id="1798374"/>
    <lineage>
        <taxon>Bacteria</taxon>
        <taxon>Candidatus Gottesmaniibacteriota</taxon>
    </lineage>
</organism>
<keyword evidence="1" id="KW-0472">Membrane</keyword>
<feature type="transmembrane region" description="Helical" evidence="1">
    <location>
        <begin position="31"/>
        <end position="51"/>
    </location>
</feature>
<comment type="caution">
    <text evidence="2">The sequence shown here is derived from an EMBL/GenBank/DDBJ whole genome shotgun (WGS) entry which is preliminary data.</text>
</comment>
<sequence>MSTVLNEQPPKKKWFRRPRWFHLPRSRAGKFFGAILVAVLLVVLFISISGIRPRIVSQFQPQPTEPVIEPTPGPDAELRAQLAPYAAQIESAAGLYKVHPDILGAIILECGAPKEDYVGVQGQAGVTCVMVSDGPGAFYDCSSGACFIERPVSEMMFNSEYAIKWTALRMARHIAESDGVLSTAFAAYWGGTENATAKAQKTMEYFEILTYDQQVP</sequence>
<gene>
    <name evidence="2" type="ORF">A2Z33_00405</name>
</gene>
<evidence type="ECO:0000313" key="3">
    <source>
        <dbReference type="Proteomes" id="UP000178448"/>
    </source>
</evidence>
<keyword evidence="1" id="KW-1133">Transmembrane helix</keyword>
<dbReference type="AlphaFoldDB" id="A0A1F5YMT1"/>
<dbReference type="EMBL" id="MFJD01000015">
    <property type="protein sequence ID" value="OGG01491.1"/>
    <property type="molecule type" value="Genomic_DNA"/>
</dbReference>
<name>A0A1F5YMT1_9BACT</name>
<dbReference type="Proteomes" id="UP000178448">
    <property type="component" value="Unassembled WGS sequence"/>
</dbReference>
<evidence type="ECO:0000256" key="1">
    <source>
        <dbReference type="SAM" id="Phobius"/>
    </source>
</evidence>